<evidence type="ECO:0000256" key="7">
    <source>
        <dbReference type="ARBA" id="ARBA00047820"/>
    </source>
</evidence>
<keyword evidence="6" id="KW-0460">Magnesium</keyword>
<dbReference type="SUPFAM" id="SSF50324">
    <property type="entry name" value="Inorganic pyrophosphatase"/>
    <property type="match status" value="2"/>
</dbReference>
<reference evidence="8" key="2">
    <citation type="submission" date="2019-07" db="EMBL/GenBank/DDBJ databases">
        <authorList>
            <person name="Yang Y."/>
            <person name="Bocs S."/>
            <person name="Baudouin L."/>
        </authorList>
    </citation>
    <scope>NUCLEOTIDE SEQUENCE</scope>
    <source>
        <tissue evidence="8">Spear leaf of Hainan Tall coconut</tissue>
    </source>
</reference>
<organism evidence="8 9">
    <name type="scientific">Cocos nucifera</name>
    <name type="common">Coconut palm</name>
    <dbReference type="NCBI Taxonomy" id="13894"/>
    <lineage>
        <taxon>Eukaryota</taxon>
        <taxon>Viridiplantae</taxon>
        <taxon>Streptophyta</taxon>
        <taxon>Embryophyta</taxon>
        <taxon>Tracheophyta</taxon>
        <taxon>Spermatophyta</taxon>
        <taxon>Magnoliopsida</taxon>
        <taxon>Liliopsida</taxon>
        <taxon>Arecaceae</taxon>
        <taxon>Arecoideae</taxon>
        <taxon>Cocoseae</taxon>
        <taxon>Attaleinae</taxon>
        <taxon>Cocos</taxon>
    </lineage>
</organism>
<evidence type="ECO:0000256" key="6">
    <source>
        <dbReference type="ARBA" id="ARBA00022842"/>
    </source>
</evidence>
<dbReference type="AlphaFoldDB" id="A0A8K0ICZ8"/>
<dbReference type="OrthoDB" id="1608002at2759"/>
<evidence type="ECO:0000256" key="5">
    <source>
        <dbReference type="ARBA" id="ARBA00022801"/>
    </source>
</evidence>
<keyword evidence="4" id="KW-0479">Metal-binding</keyword>
<keyword evidence="5" id="KW-0378">Hydrolase</keyword>
<comment type="catalytic activity">
    <reaction evidence="7">
        <text>diphosphate + H2O = 2 phosphate + H(+)</text>
        <dbReference type="Rhea" id="RHEA:24576"/>
        <dbReference type="ChEBI" id="CHEBI:15377"/>
        <dbReference type="ChEBI" id="CHEBI:15378"/>
        <dbReference type="ChEBI" id="CHEBI:33019"/>
        <dbReference type="ChEBI" id="CHEBI:43474"/>
        <dbReference type="EC" id="3.6.1.1"/>
    </reaction>
</comment>
<dbReference type="EC" id="3.6.1.1" evidence="3"/>
<dbReference type="GO" id="GO:0004427">
    <property type="term" value="F:inorganic diphosphate phosphatase activity"/>
    <property type="evidence" value="ECO:0007669"/>
    <property type="project" value="UniProtKB-EC"/>
</dbReference>
<dbReference type="GO" id="GO:0005737">
    <property type="term" value="C:cytoplasm"/>
    <property type="evidence" value="ECO:0007669"/>
    <property type="project" value="InterPro"/>
</dbReference>
<evidence type="ECO:0000256" key="2">
    <source>
        <dbReference type="ARBA" id="ARBA00006220"/>
    </source>
</evidence>
<dbReference type="GO" id="GO:0006796">
    <property type="term" value="P:phosphate-containing compound metabolic process"/>
    <property type="evidence" value="ECO:0007669"/>
    <property type="project" value="InterPro"/>
</dbReference>
<dbReference type="Proteomes" id="UP000797356">
    <property type="component" value="Chromosome 6"/>
</dbReference>
<dbReference type="PANTHER" id="PTHR10286">
    <property type="entry name" value="INORGANIC PYROPHOSPHATASE"/>
    <property type="match status" value="1"/>
</dbReference>
<comment type="caution">
    <text evidence="8">The sequence shown here is derived from an EMBL/GenBank/DDBJ whole genome shotgun (WGS) entry which is preliminary data.</text>
</comment>
<protein>
    <recommendedName>
        <fullName evidence="3">inorganic diphosphatase</fullName>
        <ecNumber evidence="3">3.6.1.1</ecNumber>
    </recommendedName>
</protein>
<evidence type="ECO:0000256" key="3">
    <source>
        <dbReference type="ARBA" id="ARBA00012146"/>
    </source>
</evidence>
<dbReference type="GO" id="GO:0000287">
    <property type="term" value="F:magnesium ion binding"/>
    <property type="evidence" value="ECO:0007669"/>
    <property type="project" value="InterPro"/>
</dbReference>
<dbReference type="Pfam" id="PF00719">
    <property type="entry name" value="Pyrophosphatase"/>
    <property type="match status" value="1"/>
</dbReference>
<evidence type="ECO:0000313" key="9">
    <source>
        <dbReference type="Proteomes" id="UP000797356"/>
    </source>
</evidence>
<evidence type="ECO:0000256" key="1">
    <source>
        <dbReference type="ARBA" id="ARBA00001946"/>
    </source>
</evidence>
<proteinExistence type="inferred from homology"/>
<dbReference type="EMBL" id="CM017877">
    <property type="protein sequence ID" value="KAG1348094.1"/>
    <property type="molecule type" value="Genomic_DNA"/>
</dbReference>
<gene>
    <name evidence="8" type="ORF">COCNU_06G019230</name>
</gene>
<dbReference type="Gene3D" id="3.90.80.10">
    <property type="entry name" value="Inorganic pyrophosphatase"/>
    <property type="match status" value="2"/>
</dbReference>
<evidence type="ECO:0000313" key="8">
    <source>
        <dbReference type="EMBL" id="KAG1348094.1"/>
    </source>
</evidence>
<reference evidence="8" key="1">
    <citation type="journal article" date="2017" name="Gigascience">
        <title>The genome draft of coconut (Cocos nucifera).</title>
        <authorList>
            <person name="Xiao Y."/>
            <person name="Xu P."/>
            <person name="Fan H."/>
            <person name="Baudouin L."/>
            <person name="Xia W."/>
            <person name="Bocs S."/>
            <person name="Xu J."/>
            <person name="Li Q."/>
            <person name="Guo A."/>
            <person name="Zhou L."/>
            <person name="Li J."/>
            <person name="Wu Y."/>
            <person name="Ma Z."/>
            <person name="Armero A."/>
            <person name="Issali A.E."/>
            <person name="Liu N."/>
            <person name="Peng M."/>
            <person name="Yang Y."/>
        </authorList>
    </citation>
    <scope>NUCLEOTIDE SEQUENCE</scope>
    <source>
        <tissue evidence="8">Spear leaf of Hainan Tall coconut</tissue>
    </source>
</reference>
<name>A0A8K0ICZ8_COCNU</name>
<evidence type="ECO:0000256" key="4">
    <source>
        <dbReference type="ARBA" id="ARBA00022723"/>
    </source>
</evidence>
<keyword evidence="9" id="KW-1185">Reference proteome</keyword>
<accession>A0A8K0ICZ8</accession>
<sequence length="387" mass="43499">MATAATASATRFTAGAAALHGFRWRTSPLTDRVFFPKPGSVASLRFRRRFLAPAALHKPDVQIEEEGQPATLDYRVFFLDGSGKKISPWHDVPLHLGDGVFNFIVEIPKDTSAKMEVATDEPYTPIKQDIKKGKLRYYPLCFQIGESMHFLSNINRITLTLTSGNDVDFKPQTYNVTIKCFIHPWNLFQEQFRARSKHVSFMQLDVDTFNLHAMTRYNIHWNYGLLPQTWEDPTFANSEVEGALGDNDPGERRAKIGDIFKVKPLGALAMIDEGELDWKIVAISLDDPRASLVNDVNDVEKHFPGTLMAIRDWFRDYKIPDGKPANKFGLGNKAANKFDGSRDAGGSTSCQHESLHSAFSRPSFAEEDSLCAFIKYDSGSGRLSNLW</sequence>
<comment type="similarity">
    <text evidence="2">Belongs to the PPase family.</text>
</comment>
<dbReference type="InterPro" id="IPR008162">
    <property type="entry name" value="Pyrophosphatase"/>
</dbReference>
<comment type="cofactor">
    <cofactor evidence="1">
        <name>Mg(2+)</name>
        <dbReference type="ChEBI" id="CHEBI:18420"/>
    </cofactor>
</comment>
<dbReference type="InterPro" id="IPR036649">
    <property type="entry name" value="Pyrophosphatase_sf"/>
</dbReference>